<dbReference type="InterPro" id="IPR036291">
    <property type="entry name" value="NAD(P)-bd_dom_sf"/>
</dbReference>
<name>A0A2T3W6S6_9DEIO</name>
<gene>
    <name evidence="1" type="ORF">C8263_12235</name>
</gene>
<dbReference type="PANTHER" id="PTHR43544">
    <property type="entry name" value="SHORT-CHAIN DEHYDROGENASE/REDUCTASE"/>
    <property type="match status" value="1"/>
</dbReference>
<dbReference type="EMBL" id="PYSV01000011">
    <property type="protein sequence ID" value="PTA67595.1"/>
    <property type="molecule type" value="Genomic_DNA"/>
</dbReference>
<evidence type="ECO:0000313" key="2">
    <source>
        <dbReference type="Proteomes" id="UP000240317"/>
    </source>
</evidence>
<protein>
    <submittedName>
        <fullName evidence="1">Short-chain dehydrogenase</fullName>
    </submittedName>
</protein>
<accession>A0A2T3W6S6</accession>
<dbReference type="InterPro" id="IPR002347">
    <property type="entry name" value="SDR_fam"/>
</dbReference>
<dbReference type="Proteomes" id="UP000240317">
    <property type="component" value="Unassembled WGS sequence"/>
</dbReference>
<dbReference type="Pfam" id="PF13561">
    <property type="entry name" value="adh_short_C2"/>
    <property type="match status" value="1"/>
</dbReference>
<organism evidence="1 2">
    <name type="scientific">Deinococcus arcticus</name>
    <dbReference type="NCBI Taxonomy" id="2136176"/>
    <lineage>
        <taxon>Bacteria</taxon>
        <taxon>Thermotogati</taxon>
        <taxon>Deinococcota</taxon>
        <taxon>Deinococci</taxon>
        <taxon>Deinococcales</taxon>
        <taxon>Deinococcaceae</taxon>
        <taxon>Deinococcus</taxon>
    </lineage>
</organism>
<dbReference type="PANTHER" id="PTHR43544:SF2">
    <property type="entry name" value="OXIDOREDUCTASE"/>
    <property type="match status" value="1"/>
</dbReference>
<sequence length="419" mass="46416">MDPDLTPLDWQTAQRVLQAVLRNPALADDQPAFRTLVAGVNRLGRKHARQAEEAARHPPPKPDSGRRCYMCRQTFGLADAGNPALCAPCGQLNHRKRHARADLSGRVALLTGGRVNIGHAAALRLLRSGAQVIVTTRFPQDAARRFTQEPDAAEWQGLLTLYGLDLRDLRAVQAFIEELSRTQPHLDLLINNAAQTIARPPSFYAALLQGERQALPGPRLALRIAWPAPSLPDSSAAPSLFAPPEPLNRHGHALDLRPHNSWTARLEEVEARELLEVQLVNTTAPYLLCSGLLPLLRRSPFERRFIVNVSAVEGQFSRADKSDRHPHTNMAKAALNMLTRTSGPRLAREGIYMTSVDPGWVSHQEPHPQQERMAAQGFRLPLDLDDAAARLCDPMFSGLNEPGRPLAGVFLKDYRVQPW</sequence>
<dbReference type="CDD" id="cd05233">
    <property type="entry name" value="SDR_c"/>
    <property type="match status" value="1"/>
</dbReference>
<evidence type="ECO:0000313" key="1">
    <source>
        <dbReference type="EMBL" id="PTA67595.1"/>
    </source>
</evidence>
<dbReference type="PRINTS" id="PR00081">
    <property type="entry name" value="GDHRDH"/>
</dbReference>
<comment type="caution">
    <text evidence="1">The sequence shown here is derived from an EMBL/GenBank/DDBJ whole genome shotgun (WGS) entry which is preliminary data.</text>
</comment>
<proteinExistence type="predicted"/>
<dbReference type="GO" id="GO:0016491">
    <property type="term" value="F:oxidoreductase activity"/>
    <property type="evidence" value="ECO:0007669"/>
    <property type="project" value="TreeGrafter"/>
</dbReference>
<dbReference type="RefSeq" id="WP_107138418.1">
    <property type="nucleotide sequence ID" value="NZ_PYSV01000011.1"/>
</dbReference>
<dbReference type="InterPro" id="IPR051468">
    <property type="entry name" value="Fungal_SecMetab_SDRs"/>
</dbReference>
<reference evidence="1 2" key="1">
    <citation type="submission" date="2018-03" db="EMBL/GenBank/DDBJ databases">
        <title>Draft genome of Deinococcus sp. OD32.</title>
        <authorList>
            <person name="Wang X.-P."/>
            <person name="Du Z.-J."/>
        </authorList>
    </citation>
    <scope>NUCLEOTIDE SEQUENCE [LARGE SCALE GENOMIC DNA]</scope>
    <source>
        <strain evidence="1 2">OD32</strain>
    </source>
</reference>
<dbReference type="GO" id="GO:0005737">
    <property type="term" value="C:cytoplasm"/>
    <property type="evidence" value="ECO:0007669"/>
    <property type="project" value="TreeGrafter"/>
</dbReference>
<dbReference type="Gene3D" id="3.40.50.720">
    <property type="entry name" value="NAD(P)-binding Rossmann-like Domain"/>
    <property type="match status" value="1"/>
</dbReference>
<dbReference type="AlphaFoldDB" id="A0A2T3W6S6"/>
<dbReference type="Pfam" id="PF00106">
    <property type="entry name" value="adh_short"/>
    <property type="match status" value="1"/>
</dbReference>
<keyword evidence="2" id="KW-1185">Reference proteome</keyword>
<dbReference type="OrthoDB" id="56744at2"/>
<dbReference type="SUPFAM" id="SSF51735">
    <property type="entry name" value="NAD(P)-binding Rossmann-fold domains"/>
    <property type="match status" value="1"/>
</dbReference>